<organism evidence="1 2">
    <name type="scientific">Meloidogyne enterolobii</name>
    <name type="common">Root-knot nematode worm</name>
    <name type="synonym">Meloidogyne mayaguensis</name>
    <dbReference type="NCBI Taxonomy" id="390850"/>
    <lineage>
        <taxon>Eukaryota</taxon>
        <taxon>Metazoa</taxon>
        <taxon>Ecdysozoa</taxon>
        <taxon>Nematoda</taxon>
        <taxon>Chromadorea</taxon>
        <taxon>Rhabditida</taxon>
        <taxon>Tylenchina</taxon>
        <taxon>Tylenchomorpha</taxon>
        <taxon>Tylenchoidea</taxon>
        <taxon>Meloidogynidae</taxon>
        <taxon>Meloidogyninae</taxon>
        <taxon>Meloidogyne</taxon>
    </lineage>
</organism>
<proteinExistence type="predicted"/>
<dbReference type="Proteomes" id="UP001497535">
    <property type="component" value="Unassembled WGS sequence"/>
</dbReference>
<dbReference type="EMBL" id="CAVMJV010000009">
    <property type="protein sequence ID" value="CAK5038717.1"/>
    <property type="molecule type" value="Genomic_DNA"/>
</dbReference>
<sequence length="49" mass="5884">MACVSFFQQVMDTRPFWMWAVCFWHNLIRHLDNGFKSSLYVPTLCVDIE</sequence>
<comment type="caution">
    <text evidence="1">The sequence shown here is derived from an EMBL/GenBank/DDBJ whole genome shotgun (WGS) entry which is preliminary data.</text>
</comment>
<reference evidence="1" key="1">
    <citation type="submission" date="2023-11" db="EMBL/GenBank/DDBJ databases">
        <authorList>
            <person name="Poullet M."/>
        </authorList>
    </citation>
    <scope>NUCLEOTIDE SEQUENCE</scope>
    <source>
        <strain evidence="1">E1834</strain>
    </source>
</reference>
<accession>A0ACB0YA65</accession>
<evidence type="ECO:0000313" key="2">
    <source>
        <dbReference type="Proteomes" id="UP001497535"/>
    </source>
</evidence>
<keyword evidence="2" id="KW-1185">Reference proteome</keyword>
<evidence type="ECO:0000313" key="1">
    <source>
        <dbReference type="EMBL" id="CAK5038717.1"/>
    </source>
</evidence>
<gene>
    <name evidence="1" type="ORF">MENTE1834_LOCUS9708</name>
</gene>
<name>A0ACB0YA65_MELEN</name>
<protein>
    <submittedName>
        <fullName evidence="1">Uncharacterized protein</fullName>
    </submittedName>
</protein>